<dbReference type="Gene3D" id="2.60.120.620">
    <property type="entry name" value="q2cbj1_9rhob like domain"/>
    <property type="match status" value="1"/>
</dbReference>
<dbReference type="EMBL" id="SUPL01000003">
    <property type="protein sequence ID" value="TJY36403.1"/>
    <property type="molecule type" value="Genomic_DNA"/>
</dbReference>
<dbReference type="Pfam" id="PF05721">
    <property type="entry name" value="PhyH"/>
    <property type="match status" value="1"/>
</dbReference>
<organism evidence="1 2">
    <name type="scientific">Pontimicrobium aquaticum</name>
    <dbReference type="NCBI Taxonomy" id="2565367"/>
    <lineage>
        <taxon>Bacteria</taxon>
        <taxon>Pseudomonadati</taxon>
        <taxon>Bacteroidota</taxon>
        <taxon>Flavobacteriia</taxon>
        <taxon>Flavobacteriales</taxon>
        <taxon>Flavobacteriaceae</taxon>
        <taxon>Pontimicrobium</taxon>
    </lineage>
</organism>
<dbReference type="OrthoDB" id="870003at2"/>
<protein>
    <submittedName>
        <fullName evidence="1">Phytanoyl-CoA dioxygenase</fullName>
    </submittedName>
</protein>
<evidence type="ECO:0000313" key="2">
    <source>
        <dbReference type="Proteomes" id="UP000307657"/>
    </source>
</evidence>
<comment type="caution">
    <text evidence="1">The sequence shown here is derived from an EMBL/GenBank/DDBJ whole genome shotgun (WGS) entry which is preliminary data.</text>
</comment>
<dbReference type="InterPro" id="IPR008775">
    <property type="entry name" value="Phytyl_CoA_dOase-like"/>
</dbReference>
<evidence type="ECO:0000313" key="1">
    <source>
        <dbReference type="EMBL" id="TJY36403.1"/>
    </source>
</evidence>
<gene>
    <name evidence="1" type="ORF">E5167_06990</name>
</gene>
<name>A0A4U0EWU2_9FLAO</name>
<reference evidence="1 2" key="1">
    <citation type="submission" date="2019-04" db="EMBL/GenBank/DDBJ databases">
        <title>Lacinutrix sp. nov., isolated from marine water.</title>
        <authorList>
            <person name="Kim W."/>
        </authorList>
    </citation>
    <scope>NUCLEOTIDE SEQUENCE [LARGE SCALE GENOMIC DNA]</scope>
    <source>
        <strain evidence="1 2">CAU 1491</strain>
    </source>
</reference>
<dbReference type="SUPFAM" id="SSF51197">
    <property type="entry name" value="Clavaminate synthase-like"/>
    <property type="match status" value="1"/>
</dbReference>
<dbReference type="RefSeq" id="WP_136842496.1">
    <property type="nucleotide sequence ID" value="NZ_SUPL01000003.1"/>
</dbReference>
<proteinExistence type="predicted"/>
<keyword evidence="2" id="KW-1185">Reference proteome</keyword>
<accession>A0A4U0EWU2</accession>
<dbReference type="Proteomes" id="UP000307657">
    <property type="component" value="Unassembled WGS sequence"/>
</dbReference>
<sequence>MNKKNCYVNIDASKFEFQVEGDFFWGKEELLYEKEHSVISKTDWESLGYACVKVIEENEFDNLKHSIYTNIIKALKLNNIKFNEDTFTLSNYHKIVHNDALHLKVIDITRNLTNGDFNFDINALAERFGKILGYKFTSWIEELKKTHVQIRINRPNSLDINPPHRDGYLSYWKDIINVWIPIEGCNEQTSLPVCPGSHLIKESDIFRTKSKGAKINGNTYYVPCILKTKQGMLNMVRPNPKQGEALIFTPFLIHGAAINNSDVTRVSLELRFPRVHE</sequence>
<dbReference type="AlphaFoldDB" id="A0A4U0EWU2"/>
<keyword evidence="1" id="KW-0560">Oxidoreductase</keyword>
<keyword evidence="1" id="KW-0223">Dioxygenase</keyword>
<dbReference type="GO" id="GO:0016706">
    <property type="term" value="F:2-oxoglutarate-dependent dioxygenase activity"/>
    <property type="evidence" value="ECO:0007669"/>
    <property type="project" value="UniProtKB-ARBA"/>
</dbReference>